<organism evidence="6 7">
    <name type="scientific">Smittium culicis</name>
    <dbReference type="NCBI Taxonomy" id="133412"/>
    <lineage>
        <taxon>Eukaryota</taxon>
        <taxon>Fungi</taxon>
        <taxon>Fungi incertae sedis</taxon>
        <taxon>Zoopagomycota</taxon>
        <taxon>Kickxellomycotina</taxon>
        <taxon>Harpellomycetes</taxon>
        <taxon>Harpellales</taxon>
        <taxon>Legeriomycetaceae</taxon>
        <taxon>Smittium</taxon>
    </lineage>
</organism>
<evidence type="ECO:0000313" key="6">
    <source>
        <dbReference type="EMBL" id="OMJ26563.1"/>
    </source>
</evidence>
<evidence type="ECO:0000256" key="1">
    <source>
        <dbReference type="ARBA" id="ARBA00037349"/>
    </source>
</evidence>
<dbReference type="OrthoDB" id="21124at2759"/>
<dbReference type="Proteomes" id="UP000187283">
    <property type="component" value="Unassembled WGS sequence"/>
</dbReference>
<accession>A0A1R1YI63</accession>
<dbReference type="Pfam" id="PF08711">
    <property type="entry name" value="Med26"/>
    <property type="match status" value="1"/>
</dbReference>
<name>A0A1R1YI63_9FUNG</name>
<feature type="region of interest" description="Disordered" evidence="4">
    <location>
        <begin position="375"/>
        <end position="405"/>
    </location>
</feature>
<dbReference type="InterPro" id="IPR051037">
    <property type="entry name" value="RNAPII_TF_IWS1"/>
</dbReference>
<dbReference type="Gene3D" id="1.20.930.10">
    <property type="entry name" value="Conserved domain common to transcription factors TFIIS, elongin A, CRSP70"/>
    <property type="match status" value="1"/>
</dbReference>
<feature type="compositionally biased region" description="Polar residues" evidence="4">
    <location>
        <begin position="24"/>
        <end position="35"/>
    </location>
</feature>
<evidence type="ECO:0000256" key="2">
    <source>
        <dbReference type="ARBA" id="ARBA00037992"/>
    </source>
</evidence>
<feature type="compositionally biased region" description="Basic residues" evidence="4">
    <location>
        <begin position="116"/>
        <end position="125"/>
    </location>
</feature>
<feature type="region of interest" description="Disordered" evidence="4">
    <location>
        <begin position="320"/>
        <end position="339"/>
    </location>
</feature>
<dbReference type="EMBL" id="LSSN01000005">
    <property type="protein sequence ID" value="OMJ26563.1"/>
    <property type="molecule type" value="Genomic_DNA"/>
</dbReference>
<comment type="caution">
    <text evidence="6">The sequence shown here is derived from an EMBL/GenBank/DDBJ whole genome shotgun (WGS) entry which is preliminary data.</text>
</comment>
<comment type="subcellular location">
    <subcellularLocation>
        <location evidence="3">Nucleus</location>
    </subcellularLocation>
</comment>
<comment type="function">
    <text evidence="1">Transcription factor involved in RNA polymerase II transcription regulation. May function in both SPT15/TBP post-recruitment and recruitment steps of transcription.</text>
</comment>
<protein>
    <submittedName>
        <fullName evidence="6">Transcription factor IWS1</fullName>
    </submittedName>
</protein>
<evidence type="ECO:0000256" key="4">
    <source>
        <dbReference type="SAM" id="MobiDB-lite"/>
    </source>
</evidence>
<keyword evidence="7" id="KW-1185">Reference proteome</keyword>
<evidence type="ECO:0000259" key="5">
    <source>
        <dbReference type="PROSITE" id="PS51319"/>
    </source>
</evidence>
<dbReference type="InterPro" id="IPR017923">
    <property type="entry name" value="TFIIS_N"/>
</dbReference>
<keyword evidence="3" id="KW-0539">Nucleus</keyword>
<sequence>MSDTEQQSNEYNDSNHFDQEENIDQIQNTNDSDNVSQKDNDEIVPDDNGVDEDAAIRSMPSFKKKRPLDDSAADSPQTPRQRSAEYSDDEGNRSGGISVHEDEIGNSDEYNSDTNRKKKSKKSSKRYSDSEENSDAEKPLDPKALAILELNKDIDFALKRGKASRRRKNAEISTDQDEEIQRIQEKMRNAADADFEDNKSKLPAIHKIQLLKDVSSLLAKPHLYESLLENNILDTIRLWLEPLDDGSLPNIDIQNALLMSMTRLPIQSDHLRDSGIGKIVLFMSKCNRYPERHRRIADQLVQRWARPILRRSSNFRDKILDESRENRSNQSDDPAKTNLFGRVQVQSGNSVGGHSFHASIPFRVSTNYNIMPKSSLNPNSASNSANAMPEKFKRIRAHMQKGGRR</sequence>
<feature type="domain" description="TFIIS N-terminal" evidence="5">
    <location>
        <begin position="234"/>
        <end position="311"/>
    </location>
</feature>
<reference evidence="6 7" key="1">
    <citation type="submission" date="2017-01" db="EMBL/GenBank/DDBJ databases">
        <authorList>
            <person name="Mah S.A."/>
            <person name="Swanson W.J."/>
            <person name="Moy G.W."/>
            <person name="Vacquier V.D."/>
        </authorList>
    </citation>
    <scope>NUCLEOTIDE SEQUENCE [LARGE SCALE GENOMIC DNA]</scope>
    <source>
        <strain evidence="6 7">GSMNP</strain>
    </source>
</reference>
<feature type="compositionally biased region" description="Low complexity" evidence="4">
    <location>
        <begin position="375"/>
        <end position="387"/>
    </location>
</feature>
<dbReference type="PANTHER" id="PTHR46010">
    <property type="entry name" value="PROTEIN IWS1 HOMOLOG"/>
    <property type="match status" value="1"/>
</dbReference>
<evidence type="ECO:0000313" key="7">
    <source>
        <dbReference type="Proteomes" id="UP000187283"/>
    </source>
</evidence>
<feature type="compositionally biased region" description="Basic residues" evidence="4">
    <location>
        <begin position="393"/>
        <end position="405"/>
    </location>
</feature>
<gene>
    <name evidence="6" type="ORF">AYI70_g60</name>
</gene>
<proteinExistence type="inferred from homology"/>
<dbReference type="AlphaFoldDB" id="A0A1R1YI63"/>
<evidence type="ECO:0000256" key="3">
    <source>
        <dbReference type="PROSITE-ProRule" id="PRU00649"/>
    </source>
</evidence>
<feature type="compositionally biased region" description="Acidic residues" evidence="4">
    <location>
        <begin position="42"/>
        <end position="53"/>
    </location>
</feature>
<comment type="similarity">
    <text evidence="2">Belongs to the IWS1 family.</text>
</comment>
<feature type="compositionally biased region" description="Polar residues" evidence="4">
    <location>
        <begin position="1"/>
        <end position="12"/>
    </location>
</feature>
<feature type="region of interest" description="Disordered" evidence="4">
    <location>
        <begin position="1"/>
        <end position="140"/>
    </location>
</feature>
<dbReference type="GO" id="GO:0016973">
    <property type="term" value="P:poly(A)+ mRNA export from nucleus"/>
    <property type="evidence" value="ECO:0007669"/>
    <property type="project" value="TreeGrafter"/>
</dbReference>
<dbReference type="PROSITE" id="PS51319">
    <property type="entry name" value="TFIIS_N"/>
    <property type="match status" value="1"/>
</dbReference>
<dbReference type="STRING" id="133412.A0A1R1YI63"/>
<dbReference type="GO" id="GO:0005634">
    <property type="term" value="C:nucleus"/>
    <property type="evidence" value="ECO:0007669"/>
    <property type="project" value="UniProtKB-SubCell"/>
</dbReference>
<dbReference type="InterPro" id="IPR035441">
    <property type="entry name" value="TFIIS/LEDGF_dom_sf"/>
</dbReference>
<dbReference type="PANTHER" id="PTHR46010:SF1">
    <property type="entry name" value="PROTEIN IWS1 HOMOLOG"/>
    <property type="match status" value="1"/>
</dbReference>